<accession>A0ABV8HQW4</accession>
<feature type="transmembrane region" description="Helical" evidence="2">
    <location>
        <begin position="117"/>
        <end position="136"/>
    </location>
</feature>
<name>A0ABV8HQW4_9ACTN</name>
<evidence type="ECO:0000256" key="2">
    <source>
        <dbReference type="SAM" id="Phobius"/>
    </source>
</evidence>
<comment type="caution">
    <text evidence="3">The sequence shown here is derived from an EMBL/GenBank/DDBJ whole genome shotgun (WGS) entry which is preliminary data.</text>
</comment>
<feature type="transmembrane region" description="Helical" evidence="2">
    <location>
        <begin position="46"/>
        <end position="67"/>
    </location>
</feature>
<reference evidence="4" key="1">
    <citation type="journal article" date="2019" name="Int. J. Syst. Evol. Microbiol.">
        <title>The Global Catalogue of Microorganisms (GCM) 10K type strain sequencing project: providing services to taxonomists for standard genome sequencing and annotation.</title>
        <authorList>
            <consortium name="The Broad Institute Genomics Platform"/>
            <consortium name="The Broad Institute Genome Sequencing Center for Infectious Disease"/>
            <person name="Wu L."/>
            <person name="Ma J."/>
        </authorList>
    </citation>
    <scope>NUCLEOTIDE SEQUENCE [LARGE SCALE GENOMIC DNA]</scope>
    <source>
        <strain evidence="4">CGMCC 4.7237</strain>
    </source>
</reference>
<evidence type="ECO:0000313" key="4">
    <source>
        <dbReference type="Proteomes" id="UP001595765"/>
    </source>
</evidence>
<feature type="transmembrane region" description="Helical" evidence="2">
    <location>
        <begin position="178"/>
        <end position="199"/>
    </location>
</feature>
<keyword evidence="2" id="KW-0472">Membrane</keyword>
<keyword evidence="4" id="KW-1185">Reference proteome</keyword>
<evidence type="ECO:0000313" key="3">
    <source>
        <dbReference type="EMBL" id="MFC4033234.1"/>
    </source>
</evidence>
<sequence>MAVHEHSTGQRAGFRLPTRHKSAADRTGETGTPADAAAGAGASAALVARSLAAVRIATGFIFLWAFLDKAFGWHYATGTGKGWIDGGSPTRGFLSGVAAGPLQSFFHTIAGQGWTDWLFMLALLGIGAALTTGIALRPTAVAGTALMAMMWAAEWPPAQHLSTGAPTGSSNPLVDYHLIYALTMILFALAAASTTWGLGRNWAHLPIVRHHPWLL</sequence>
<evidence type="ECO:0008006" key="5">
    <source>
        <dbReference type="Google" id="ProtNLM"/>
    </source>
</evidence>
<proteinExistence type="predicted"/>
<keyword evidence="2" id="KW-0812">Transmembrane</keyword>
<protein>
    <recommendedName>
        <fullName evidence="5">DoxX family membrane protein</fullName>
    </recommendedName>
</protein>
<keyword evidence="2" id="KW-1133">Transmembrane helix</keyword>
<evidence type="ECO:0000256" key="1">
    <source>
        <dbReference type="SAM" id="MobiDB-lite"/>
    </source>
</evidence>
<dbReference type="RefSeq" id="WP_386430331.1">
    <property type="nucleotide sequence ID" value="NZ_JBHSBB010000012.1"/>
</dbReference>
<feature type="region of interest" description="Disordered" evidence="1">
    <location>
        <begin position="1"/>
        <end position="35"/>
    </location>
</feature>
<dbReference type="Proteomes" id="UP001595765">
    <property type="component" value="Unassembled WGS sequence"/>
</dbReference>
<dbReference type="EMBL" id="JBHSBB010000012">
    <property type="protein sequence ID" value="MFC4033234.1"/>
    <property type="molecule type" value="Genomic_DNA"/>
</dbReference>
<organism evidence="3 4">
    <name type="scientific">Streptomyces polygonati</name>
    <dbReference type="NCBI Taxonomy" id="1617087"/>
    <lineage>
        <taxon>Bacteria</taxon>
        <taxon>Bacillati</taxon>
        <taxon>Actinomycetota</taxon>
        <taxon>Actinomycetes</taxon>
        <taxon>Kitasatosporales</taxon>
        <taxon>Streptomycetaceae</taxon>
        <taxon>Streptomyces</taxon>
    </lineage>
</organism>
<gene>
    <name evidence="3" type="ORF">ACFO3J_17305</name>
</gene>